<keyword evidence="2" id="KW-1185">Reference proteome</keyword>
<dbReference type="InterPro" id="IPR037208">
    <property type="entry name" value="Spo0E-like_sf"/>
</dbReference>
<evidence type="ECO:0000313" key="1">
    <source>
        <dbReference type="EMBL" id="OAS23609.1"/>
    </source>
</evidence>
<dbReference type="GO" id="GO:0043937">
    <property type="term" value="P:regulation of sporulation"/>
    <property type="evidence" value="ECO:0007669"/>
    <property type="project" value="InterPro"/>
</dbReference>
<reference evidence="1 2" key="1">
    <citation type="submission" date="2016-05" db="EMBL/GenBank/DDBJ databases">
        <title>Paenibacillus sp. 1ZS3-15 nov., isolated from the rhizosphere soil.</title>
        <authorList>
            <person name="Zhang X.X."/>
            <person name="Zhang J."/>
        </authorList>
    </citation>
    <scope>NUCLEOTIDE SEQUENCE [LARGE SCALE GENOMIC DNA]</scope>
    <source>
        <strain evidence="1 2">1ZS3-15</strain>
    </source>
</reference>
<comment type="caution">
    <text evidence="1">The sequence shown here is derived from an EMBL/GenBank/DDBJ whole genome shotgun (WGS) entry which is preliminary data.</text>
</comment>
<dbReference type="SUPFAM" id="SSF140500">
    <property type="entry name" value="BAS1536-like"/>
    <property type="match status" value="1"/>
</dbReference>
<dbReference type="InterPro" id="IPR036638">
    <property type="entry name" value="HLH_DNA-bd_sf"/>
</dbReference>
<protein>
    <submittedName>
        <fullName evidence="1">Uncharacterized protein</fullName>
    </submittedName>
</protein>
<gene>
    <name evidence="1" type="ORF">A8708_31705</name>
</gene>
<dbReference type="AlphaFoldDB" id="A0A198APY3"/>
<dbReference type="EMBL" id="LYPB01000038">
    <property type="protein sequence ID" value="OAS23609.1"/>
    <property type="molecule type" value="Genomic_DNA"/>
</dbReference>
<name>A0A198APY3_9BACL</name>
<proteinExistence type="predicted"/>
<dbReference type="Gene3D" id="4.10.280.10">
    <property type="entry name" value="Helix-loop-helix DNA-binding domain"/>
    <property type="match status" value="1"/>
</dbReference>
<dbReference type="InterPro" id="IPR018540">
    <property type="entry name" value="Spo0E-like"/>
</dbReference>
<evidence type="ECO:0000313" key="2">
    <source>
        <dbReference type="Proteomes" id="UP000078454"/>
    </source>
</evidence>
<organism evidence="1 2">
    <name type="scientific">Paenibacillus oryzisoli</name>
    <dbReference type="NCBI Taxonomy" id="1850517"/>
    <lineage>
        <taxon>Bacteria</taxon>
        <taxon>Bacillati</taxon>
        <taxon>Bacillota</taxon>
        <taxon>Bacilli</taxon>
        <taxon>Bacillales</taxon>
        <taxon>Paenibacillaceae</taxon>
        <taxon>Paenibacillus</taxon>
    </lineage>
</organism>
<dbReference type="RefSeq" id="WP_068661742.1">
    <property type="nucleotide sequence ID" value="NZ_LYPB01000038.1"/>
</dbReference>
<dbReference type="Proteomes" id="UP000078454">
    <property type="component" value="Unassembled WGS sequence"/>
</dbReference>
<dbReference type="GO" id="GO:0046983">
    <property type="term" value="F:protein dimerization activity"/>
    <property type="evidence" value="ECO:0007669"/>
    <property type="project" value="InterPro"/>
</dbReference>
<sequence length="66" mass="8121">MDIECVDDESMILKLIEQARYCLLKEYRNHSSFSHPKVYLRSTELDKLLEIYYRMNKDSPYNRMRK</sequence>
<dbReference type="Pfam" id="PF09388">
    <property type="entry name" value="SpoOE-like"/>
    <property type="match status" value="1"/>
</dbReference>
<accession>A0A198APY3</accession>